<dbReference type="STRING" id="151549.A0A4C1WG90"/>
<keyword evidence="2" id="KW-1185">Reference proteome</keyword>
<gene>
    <name evidence="1" type="ORF">EVAR_45488_1</name>
</gene>
<dbReference type="OrthoDB" id="425681at2759"/>
<dbReference type="Proteomes" id="UP000299102">
    <property type="component" value="Unassembled WGS sequence"/>
</dbReference>
<proteinExistence type="predicted"/>
<dbReference type="AlphaFoldDB" id="A0A4C1WG90"/>
<name>A0A4C1WG90_EUMVA</name>
<comment type="caution">
    <text evidence="1">The sequence shown here is derived from an EMBL/GenBank/DDBJ whole genome shotgun (WGS) entry which is preliminary data.</text>
</comment>
<sequence length="128" mass="14829">MVFERGESTTECDILTEGEKVEQVKRFVYLGNLFINNGKHDRGIERRVNARNKVNEALLAMMNSKSVSRQVPFVLILTLMYGSQSWVWQKKNESRTNTVEMRLLRSVCGVSRKGRCRNSGVIERCRKM</sequence>
<reference evidence="1 2" key="1">
    <citation type="journal article" date="2019" name="Commun. Biol.">
        <title>The bagworm genome reveals a unique fibroin gene that provides high tensile strength.</title>
        <authorList>
            <person name="Kono N."/>
            <person name="Nakamura H."/>
            <person name="Ohtoshi R."/>
            <person name="Tomita M."/>
            <person name="Numata K."/>
            <person name="Arakawa K."/>
        </authorList>
    </citation>
    <scope>NUCLEOTIDE SEQUENCE [LARGE SCALE GENOMIC DNA]</scope>
</reference>
<evidence type="ECO:0000313" key="2">
    <source>
        <dbReference type="Proteomes" id="UP000299102"/>
    </source>
</evidence>
<dbReference type="EMBL" id="BGZK01000546">
    <property type="protein sequence ID" value="GBP49512.1"/>
    <property type="molecule type" value="Genomic_DNA"/>
</dbReference>
<organism evidence="1 2">
    <name type="scientific">Eumeta variegata</name>
    <name type="common">Bagworm moth</name>
    <name type="synonym">Eumeta japonica</name>
    <dbReference type="NCBI Taxonomy" id="151549"/>
    <lineage>
        <taxon>Eukaryota</taxon>
        <taxon>Metazoa</taxon>
        <taxon>Ecdysozoa</taxon>
        <taxon>Arthropoda</taxon>
        <taxon>Hexapoda</taxon>
        <taxon>Insecta</taxon>
        <taxon>Pterygota</taxon>
        <taxon>Neoptera</taxon>
        <taxon>Endopterygota</taxon>
        <taxon>Lepidoptera</taxon>
        <taxon>Glossata</taxon>
        <taxon>Ditrysia</taxon>
        <taxon>Tineoidea</taxon>
        <taxon>Psychidae</taxon>
        <taxon>Oiketicinae</taxon>
        <taxon>Eumeta</taxon>
    </lineage>
</organism>
<accession>A0A4C1WG90</accession>
<protein>
    <submittedName>
        <fullName evidence="1">Uncharacterized protein</fullName>
    </submittedName>
</protein>
<evidence type="ECO:0000313" key="1">
    <source>
        <dbReference type="EMBL" id="GBP49512.1"/>
    </source>
</evidence>